<dbReference type="NCBIfam" id="TIGR01107">
    <property type="entry name" value="Na_K_ATPase_bet"/>
    <property type="match status" value="1"/>
</dbReference>
<evidence type="ECO:0000256" key="3">
    <source>
        <dbReference type="ARBA" id="ARBA00022448"/>
    </source>
</evidence>
<evidence type="ECO:0000313" key="19">
    <source>
        <dbReference type="Ensembl" id="ENSANIP00000002446.1"/>
    </source>
</evidence>
<dbReference type="Proteomes" id="UP000694541">
    <property type="component" value="Unplaced"/>
</dbReference>
<feature type="compositionally biased region" description="Low complexity" evidence="17">
    <location>
        <begin position="209"/>
        <end position="226"/>
    </location>
</feature>
<keyword evidence="5" id="KW-0633">Potassium transport</keyword>
<dbReference type="Gene3D" id="2.60.40.1660">
    <property type="entry name" value="Na, k-atpase alpha subunit"/>
    <property type="match status" value="1"/>
</dbReference>
<dbReference type="InterPro" id="IPR000402">
    <property type="entry name" value="Na/K_ATPase_sub_beta"/>
</dbReference>
<evidence type="ECO:0000256" key="11">
    <source>
        <dbReference type="ARBA" id="ARBA00023053"/>
    </source>
</evidence>
<dbReference type="GO" id="GO:0036376">
    <property type="term" value="P:sodium ion export across plasma membrane"/>
    <property type="evidence" value="ECO:0007669"/>
    <property type="project" value="TreeGrafter"/>
</dbReference>
<keyword evidence="12" id="KW-0406">Ion transport</keyword>
<evidence type="ECO:0000256" key="4">
    <source>
        <dbReference type="ARBA" id="ARBA00022475"/>
    </source>
</evidence>
<accession>A0A8B9M5F6</accession>
<dbReference type="FunFam" id="2.60.40.1660:FF:000002">
    <property type="entry name" value="Sodium/potassium-transporting ATPase subunit beta"/>
    <property type="match status" value="1"/>
</dbReference>
<comment type="subcellular location">
    <subcellularLocation>
        <location evidence="1">Cell membrane</location>
        <topology evidence="1">Single-pass type II membrane protein</topology>
    </subcellularLocation>
</comment>
<keyword evidence="9" id="KW-0735">Signal-anchor</keyword>
<evidence type="ECO:0000256" key="8">
    <source>
        <dbReference type="ARBA" id="ARBA00022958"/>
    </source>
</evidence>
<name>A0A8B9M5F6_9AVES</name>
<keyword evidence="10 18" id="KW-1133">Transmembrane helix</keyword>
<dbReference type="Pfam" id="PF00287">
    <property type="entry name" value="Na_K-ATPase"/>
    <property type="match status" value="1"/>
</dbReference>
<dbReference type="GO" id="GO:0005890">
    <property type="term" value="C:sodium:potassium-exchanging ATPase complex"/>
    <property type="evidence" value="ECO:0007669"/>
    <property type="project" value="InterPro"/>
</dbReference>
<keyword evidence="15" id="KW-0325">Glycoprotein</keyword>
<evidence type="ECO:0000256" key="5">
    <source>
        <dbReference type="ARBA" id="ARBA00022538"/>
    </source>
</evidence>
<evidence type="ECO:0000256" key="13">
    <source>
        <dbReference type="ARBA" id="ARBA00023136"/>
    </source>
</evidence>
<evidence type="ECO:0000256" key="10">
    <source>
        <dbReference type="ARBA" id="ARBA00022989"/>
    </source>
</evidence>
<evidence type="ECO:0000313" key="20">
    <source>
        <dbReference type="Proteomes" id="UP000694541"/>
    </source>
</evidence>
<dbReference type="AlphaFoldDB" id="A0A8B9M5F6"/>
<keyword evidence="11" id="KW-0915">Sodium</keyword>
<evidence type="ECO:0000256" key="18">
    <source>
        <dbReference type="SAM" id="Phobius"/>
    </source>
</evidence>
<keyword evidence="4" id="KW-1003">Cell membrane</keyword>
<keyword evidence="13 18" id="KW-0472">Membrane</keyword>
<keyword evidence="20" id="KW-1185">Reference proteome</keyword>
<feature type="compositionally biased region" description="Gly residues" evidence="17">
    <location>
        <begin position="45"/>
        <end position="57"/>
    </location>
</feature>
<dbReference type="GO" id="GO:0006883">
    <property type="term" value="P:intracellular sodium ion homeostasis"/>
    <property type="evidence" value="ECO:0007669"/>
    <property type="project" value="TreeGrafter"/>
</dbReference>
<protein>
    <submittedName>
        <fullName evidence="19">ATPase Na+/K+ transporting subunit beta 1</fullName>
    </submittedName>
</protein>
<feature type="compositionally biased region" description="Basic residues" evidence="17">
    <location>
        <begin position="12"/>
        <end position="26"/>
    </location>
</feature>
<dbReference type="GO" id="GO:0001671">
    <property type="term" value="F:ATPase activator activity"/>
    <property type="evidence" value="ECO:0007669"/>
    <property type="project" value="TreeGrafter"/>
</dbReference>
<keyword evidence="6" id="KW-0740">Sodium/potassium transport</keyword>
<organism evidence="19 20">
    <name type="scientific">Accipiter nisus</name>
    <name type="common">Eurasian sparrowhawk</name>
    <dbReference type="NCBI Taxonomy" id="211598"/>
    <lineage>
        <taxon>Eukaryota</taxon>
        <taxon>Metazoa</taxon>
        <taxon>Chordata</taxon>
        <taxon>Craniata</taxon>
        <taxon>Vertebrata</taxon>
        <taxon>Euteleostomi</taxon>
        <taxon>Archelosauria</taxon>
        <taxon>Archosauria</taxon>
        <taxon>Dinosauria</taxon>
        <taxon>Saurischia</taxon>
        <taxon>Theropoda</taxon>
        <taxon>Coelurosauria</taxon>
        <taxon>Aves</taxon>
        <taxon>Neognathae</taxon>
        <taxon>Neoaves</taxon>
        <taxon>Telluraves</taxon>
        <taxon>Accipitrimorphae</taxon>
        <taxon>Accipitriformes</taxon>
        <taxon>Accipitridae</taxon>
        <taxon>Accipitrinae</taxon>
        <taxon>Accipiter</taxon>
    </lineage>
</organism>
<evidence type="ECO:0000256" key="14">
    <source>
        <dbReference type="ARBA" id="ARBA00023157"/>
    </source>
</evidence>
<evidence type="ECO:0000256" key="7">
    <source>
        <dbReference type="ARBA" id="ARBA00022692"/>
    </source>
</evidence>
<feature type="compositionally biased region" description="Pro residues" evidence="17">
    <location>
        <begin position="155"/>
        <end position="168"/>
    </location>
</feature>
<feature type="compositionally biased region" description="Low complexity" evidence="17">
    <location>
        <begin position="142"/>
        <end position="154"/>
    </location>
</feature>
<dbReference type="PROSITE" id="PS00391">
    <property type="entry name" value="ATPASE_NA_K_BETA_2"/>
    <property type="match status" value="1"/>
</dbReference>
<evidence type="ECO:0000256" key="9">
    <source>
        <dbReference type="ARBA" id="ARBA00022968"/>
    </source>
</evidence>
<feature type="transmembrane region" description="Helical" evidence="18">
    <location>
        <begin position="244"/>
        <end position="269"/>
    </location>
</feature>
<evidence type="ECO:0000256" key="15">
    <source>
        <dbReference type="ARBA" id="ARBA00023180"/>
    </source>
</evidence>
<proteinExistence type="inferred from homology"/>
<feature type="compositionally biased region" description="Low complexity" evidence="17">
    <location>
        <begin position="65"/>
        <end position="88"/>
    </location>
</feature>
<keyword evidence="16" id="KW-0739">Sodium transport</keyword>
<evidence type="ECO:0000256" key="2">
    <source>
        <dbReference type="ARBA" id="ARBA00005876"/>
    </source>
</evidence>
<dbReference type="PANTHER" id="PTHR11523:SF10">
    <property type="entry name" value="SODIUM_POTASSIUM-TRANSPORTING ATPASE SUBUNIT BETA-1"/>
    <property type="match status" value="1"/>
</dbReference>
<evidence type="ECO:0000256" key="1">
    <source>
        <dbReference type="ARBA" id="ARBA00004401"/>
    </source>
</evidence>
<dbReference type="InterPro" id="IPR038702">
    <property type="entry name" value="Na/K_ATPase_sub_beta_sf"/>
</dbReference>
<evidence type="ECO:0000256" key="12">
    <source>
        <dbReference type="ARBA" id="ARBA00023065"/>
    </source>
</evidence>
<keyword evidence="14" id="KW-1015">Disulfide bond</keyword>
<keyword evidence="8" id="KW-0630">Potassium</keyword>
<dbReference type="GO" id="GO:1990573">
    <property type="term" value="P:potassium ion import across plasma membrane"/>
    <property type="evidence" value="ECO:0007669"/>
    <property type="project" value="TreeGrafter"/>
</dbReference>
<dbReference type="GO" id="GO:0030007">
    <property type="term" value="P:intracellular potassium ion homeostasis"/>
    <property type="evidence" value="ECO:0007669"/>
    <property type="project" value="TreeGrafter"/>
</dbReference>
<evidence type="ECO:0000256" key="17">
    <source>
        <dbReference type="SAM" id="MobiDB-lite"/>
    </source>
</evidence>
<sequence length="512" mass="55538">MQPPGGQGRAPTHLHTHTHTHTHPHPVRAPAGPHVTAATRPGPARPGGGARAQVRGGGRGRGRGPTRVAAGAAASPSRPAARAAGAPPSLGPRPPLGHAPSARQAPPPPGLLPASIGEGRGGAEPALYMKGRGGRERGCSVPRGLRSAPLAAAPAPAPGRFPPLPPAAPQRGRAHPDHRGARSPAGACPRRPPRARPFPAARPPPRSPWPAGRPRTATATGRNSSGTRRRRSCWAAPEAAVKILLFYVIFYGCLAGIFIGTIQVMLLTVSEFEPKYQDRVAPPGLTQIPQVQKTEISFTASDPKSFEPYVKNLEKFLKDYSADQQTENIVFQDCGEIPTDYKERGPYNDAQGQKKVCKFKREWLENCSGINDPTFGYRDGKPCILVKLNRIIGFKPKAPVNESLPPEVMAKYNPYLIPVHCSAKREEDADKIGTVEYYGMGGHPGFALQYYPYYGKLLQPRYLQPLVAVQFTNLTYDIEVRVECRAYGQNIQYSDKDRFQGRFDIKFDIKSS</sequence>
<reference evidence="19" key="1">
    <citation type="submission" date="2025-08" db="UniProtKB">
        <authorList>
            <consortium name="Ensembl"/>
        </authorList>
    </citation>
    <scope>IDENTIFICATION</scope>
</reference>
<evidence type="ECO:0000256" key="16">
    <source>
        <dbReference type="ARBA" id="ARBA00023201"/>
    </source>
</evidence>
<comment type="similarity">
    <text evidence="2">Belongs to the X(+)/potassium ATPases subunit beta family.</text>
</comment>
<keyword evidence="7 18" id="KW-0812">Transmembrane</keyword>
<keyword evidence="3" id="KW-0813">Transport</keyword>
<dbReference type="PANTHER" id="PTHR11523">
    <property type="entry name" value="SODIUM/POTASSIUM-DEPENDENT ATPASE BETA SUBUNIT"/>
    <property type="match status" value="1"/>
</dbReference>
<feature type="region of interest" description="Disordered" evidence="17">
    <location>
        <begin position="1"/>
        <end position="230"/>
    </location>
</feature>
<reference evidence="19" key="2">
    <citation type="submission" date="2025-09" db="UniProtKB">
        <authorList>
            <consortium name="Ensembl"/>
        </authorList>
    </citation>
    <scope>IDENTIFICATION</scope>
</reference>
<dbReference type="Ensembl" id="ENSANIT00000002523.1">
    <property type="protein sequence ID" value="ENSANIP00000002446.1"/>
    <property type="gene ID" value="ENSANIG00000001709.1"/>
</dbReference>
<evidence type="ECO:0000256" key="6">
    <source>
        <dbReference type="ARBA" id="ARBA00022607"/>
    </source>
</evidence>